<evidence type="ECO:0000256" key="2">
    <source>
        <dbReference type="ARBA" id="ARBA00022448"/>
    </source>
</evidence>
<comment type="subcellular location">
    <subcellularLocation>
        <location evidence="1 7">Cell membrane</location>
        <topology evidence="1 7">Multi-pass membrane protein</topology>
    </subcellularLocation>
</comment>
<organism evidence="9 10">
    <name type="scientific">Paenibacillus ferrarius</name>
    <dbReference type="NCBI Taxonomy" id="1469647"/>
    <lineage>
        <taxon>Bacteria</taxon>
        <taxon>Bacillati</taxon>
        <taxon>Bacillota</taxon>
        <taxon>Bacilli</taxon>
        <taxon>Bacillales</taxon>
        <taxon>Paenibacillaceae</taxon>
        <taxon>Paenibacillus</taxon>
    </lineage>
</organism>
<evidence type="ECO:0000256" key="1">
    <source>
        <dbReference type="ARBA" id="ARBA00004651"/>
    </source>
</evidence>
<evidence type="ECO:0000256" key="6">
    <source>
        <dbReference type="ARBA" id="ARBA00023136"/>
    </source>
</evidence>
<dbReference type="OrthoDB" id="157184at2"/>
<name>A0A1V4HPN5_9BACL</name>
<keyword evidence="2 7" id="KW-0813">Transport</keyword>
<keyword evidence="4 7" id="KW-0812">Transmembrane</keyword>
<reference evidence="10" key="1">
    <citation type="submission" date="2016-07" db="EMBL/GenBank/DDBJ databases">
        <authorList>
            <person name="Florea S."/>
            <person name="Webb J.S."/>
            <person name="Jaromczyk J."/>
            <person name="Schardl C.L."/>
        </authorList>
    </citation>
    <scope>NUCLEOTIDE SEQUENCE [LARGE SCALE GENOMIC DNA]</scope>
    <source>
        <strain evidence="10">CY1</strain>
    </source>
</reference>
<dbReference type="PROSITE" id="PS51257">
    <property type="entry name" value="PROKAR_LIPOPROTEIN"/>
    <property type="match status" value="1"/>
</dbReference>
<dbReference type="Gene3D" id="1.10.3720.10">
    <property type="entry name" value="MetI-like"/>
    <property type="match status" value="1"/>
</dbReference>
<evidence type="ECO:0000256" key="3">
    <source>
        <dbReference type="ARBA" id="ARBA00022475"/>
    </source>
</evidence>
<dbReference type="GO" id="GO:0005886">
    <property type="term" value="C:plasma membrane"/>
    <property type="evidence" value="ECO:0007669"/>
    <property type="project" value="UniProtKB-SubCell"/>
</dbReference>
<dbReference type="CDD" id="cd06261">
    <property type="entry name" value="TM_PBP2"/>
    <property type="match status" value="1"/>
</dbReference>
<dbReference type="STRING" id="1469647.BC351_18465"/>
<comment type="similarity">
    <text evidence="7">Belongs to the binding-protein-dependent transport system permease family.</text>
</comment>
<gene>
    <name evidence="9" type="ORF">BC351_18465</name>
</gene>
<dbReference type="Pfam" id="PF00528">
    <property type="entry name" value="BPD_transp_1"/>
    <property type="match status" value="1"/>
</dbReference>
<dbReference type="SUPFAM" id="SSF161098">
    <property type="entry name" value="MetI-like"/>
    <property type="match status" value="1"/>
</dbReference>
<dbReference type="RefSeq" id="WP_079409946.1">
    <property type="nucleotide sequence ID" value="NZ_MBTG01000005.1"/>
</dbReference>
<evidence type="ECO:0000256" key="5">
    <source>
        <dbReference type="ARBA" id="ARBA00022989"/>
    </source>
</evidence>
<dbReference type="InterPro" id="IPR000515">
    <property type="entry name" value="MetI-like"/>
</dbReference>
<feature type="transmembrane region" description="Helical" evidence="7">
    <location>
        <begin position="72"/>
        <end position="98"/>
    </location>
</feature>
<dbReference type="PROSITE" id="PS50928">
    <property type="entry name" value="ABC_TM1"/>
    <property type="match status" value="1"/>
</dbReference>
<dbReference type="GO" id="GO:0055085">
    <property type="term" value="P:transmembrane transport"/>
    <property type="evidence" value="ECO:0007669"/>
    <property type="project" value="InterPro"/>
</dbReference>
<feature type="transmembrane region" description="Helical" evidence="7">
    <location>
        <begin position="12"/>
        <end position="35"/>
    </location>
</feature>
<keyword evidence="6 7" id="KW-0472">Membrane</keyword>
<evidence type="ECO:0000313" key="10">
    <source>
        <dbReference type="Proteomes" id="UP000190626"/>
    </source>
</evidence>
<keyword evidence="10" id="KW-1185">Reference proteome</keyword>
<feature type="transmembrane region" description="Helical" evidence="7">
    <location>
        <begin position="110"/>
        <end position="128"/>
    </location>
</feature>
<evidence type="ECO:0000259" key="8">
    <source>
        <dbReference type="PROSITE" id="PS50928"/>
    </source>
</evidence>
<accession>A0A1V4HPN5</accession>
<proteinExistence type="inferred from homology"/>
<dbReference type="Proteomes" id="UP000190626">
    <property type="component" value="Unassembled WGS sequence"/>
</dbReference>
<keyword evidence="3" id="KW-1003">Cell membrane</keyword>
<protein>
    <submittedName>
        <fullName evidence="9">Sugar ABC transporter permease</fullName>
    </submittedName>
</protein>
<sequence>MRIKSRISLSVIHIVLLLTSIACIIPIVLVLTASLTSENTILTKGYSLFPSAITLEAYRFVFKNPVQIINSYIVTIFVTVTGTLLSIMITAMVAYVICRKDFFLANKISFFIFFTLLFSGGLVPWYILISRILHLKDTPFALILPYVVTPFLVLLMKGFMSTIPFALIESAKMDGASEYRVFFSIIIPVSKSGLATIALFSVLIYWNDYWLSLLFIDTGKYVSLQLLLYRIMSNIDFLNSALSVANTSNIVLPSQSARFALAVVAAGPMLFIFPFFQRFFVKGITVGSIKG</sequence>
<evidence type="ECO:0000256" key="4">
    <source>
        <dbReference type="ARBA" id="ARBA00022692"/>
    </source>
</evidence>
<comment type="caution">
    <text evidence="9">The sequence shown here is derived from an EMBL/GenBank/DDBJ whole genome shotgun (WGS) entry which is preliminary data.</text>
</comment>
<dbReference type="EMBL" id="MBTG01000005">
    <property type="protein sequence ID" value="OPH59912.1"/>
    <property type="molecule type" value="Genomic_DNA"/>
</dbReference>
<feature type="domain" description="ABC transmembrane type-1" evidence="8">
    <location>
        <begin position="72"/>
        <end position="263"/>
    </location>
</feature>
<dbReference type="AlphaFoldDB" id="A0A1V4HPN5"/>
<feature type="transmembrane region" description="Helical" evidence="7">
    <location>
        <begin position="257"/>
        <end position="276"/>
    </location>
</feature>
<dbReference type="PANTHER" id="PTHR43744:SF9">
    <property type="entry name" value="POLYGALACTURONAN_RHAMNOGALACTURONAN TRANSPORT SYSTEM PERMEASE PROTEIN YTCP"/>
    <property type="match status" value="1"/>
</dbReference>
<evidence type="ECO:0000313" key="9">
    <source>
        <dbReference type="EMBL" id="OPH59912.1"/>
    </source>
</evidence>
<feature type="transmembrane region" description="Helical" evidence="7">
    <location>
        <begin position="181"/>
        <end position="206"/>
    </location>
</feature>
<feature type="transmembrane region" description="Helical" evidence="7">
    <location>
        <begin position="140"/>
        <end position="160"/>
    </location>
</feature>
<evidence type="ECO:0000256" key="7">
    <source>
        <dbReference type="RuleBase" id="RU363032"/>
    </source>
</evidence>
<dbReference type="PANTHER" id="PTHR43744">
    <property type="entry name" value="ABC TRANSPORTER PERMEASE PROTEIN MG189-RELATED-RELATED"/>
    <property type="match status" value="1"/>
</dbReference>
<dbReference type="InterPro" id="IPR035906">
    <property type="entry name" value="MetI-like_sf"/>
</dbReference>
<keyword evidence="5 7" id="KW-1133">Transmembrane helix</keyword>